<keyword evidence="2" id="KW-0472">Membrane</keyword>
<dbReference type="Gene3D" id="2.40.170.20">
    <property type="entry name" value="TonB-dependent receptor, beta-barrel domain"/>
    <property type="match status" value="1"/>
</dbReference>
<sequence length="1132" mass="123046">MKAGQLLRMIGAAMALLFSLSAAMAQSVTASITGTVTDPSGAVINGAHVVARNLSTGVETSATTNDAGSYRIEYLPIGQYVETITAQGFAKSSIPAFTLEALQTATFNVKLSVGAESTTMEVTAATPILNTSDYTLSGTFTENTISNFPLKSLDFSALTLYVPGAASTFGNTGTNSIERSTYYSDSVNMNGNRAQANNYTLEGIDMNETFNNLISYSPAPAALGEVKVLTANTPAEFGNVNGAGVVSVLKSGTNQFHGSAYGYVQDYRLNANSWQNGNQTPVVPINPYSQDQFGGTFGGPIFRNKLFFFVDYLGSRYHTGGIGTVSVLTQRMRSGDFSELLTGTKPIQLYDPLNNNQPYAGNMGVPIVNPVAQYLIAHQDLYPEPNATPTDGIAANNYQAHTRSFKANNQGDIKVDYQISQRDKLSSFFAISTAYDGTTPVLPISFSGPNLYPTKLGGANWVHTFSPNLLNSLRIGFTRTEWAQNFSVDSTGQFGTSGNQKVGINFPNQTLPGYSGQNISGGIFAGGNPVYGGGLIDNTYSYIDALSWQKSRHYFTFGLSMLRYQNNYPTANNNGYLGQLTYNGNFTKDVTGANTESGYGGADFVLDRISAAAVTFASVNVGQRQWRTGIYFNDDFKLTPELTINYGFRYELDQPWVEMNNKTGNIDEATGQVIYAHAVPAGAPAGSGVCKNPGCYDWNFHQFMPRFGFAYQFNPRAVLRGGYNATSFFEGNSSNQRLTSITPFIQAMNVSIIQPTSDSITQPLNTQNAFAQSAQSGGTYNVYPQNMQPAYIHNYNLTLEYALTHLLSLQAGYVGESGQHIEDYGNINQYRIPGDATSAPYYNNAYIGCQTAAATQICSNPLLVTESRAMMNYNALQAILRQRVSDTGLEYTVNYTYSKAMTNSLGNYALNVNGYSGAFQNYYDSGADYGPAGYDLTHNLTATAVYALPVGHGKRYLANTNRVIDEIAGGWRIATAVMSYSGFPQTVTTGISNNTLSYGQERANQYRPLHIRHRTLSNWFGDDPSAQPCRTAGSDNGVCAFGAPAQNTFGTSRNGSVRGPGFHNVDMSMMKDFRIVHEHYLGFRFDAFNAFNIVSYGNPATGIDDKTFGQIVQQNSIRSNERHLQFSAHYTF</sequence>
<dbReference type="InterPro" id="IPR010917">
    <property type="entry name" value="TonB_rcpt_CS"/>
</dbReference>
<dbReference type="Pfam" id="PF25183">
    <property type="entry name" value="OMP_b-brl_4"/>
    <property type="match status" value="1"/>
</dbReference>
<dbReference type="SUPFAM" id="SSF56935">
    <property type="entry name" value="Porins"/>
    <property type="match status" value="1"/>
</dbReference>
<protein>
    <submittedName>
        <fullName evidence="6">TonB-dependent receptor</fullName>
    </submittedName>
</protein>
<keyword evidence="3" id="KW-0998">Cell outer membrane</keyword>
<feature type="signal peptide" evidence="4">
    <location>
        <begin position="1"/>
        <end position="25"/>
    </location>
</feature>
<keyword evidence="6" id="KW-0675">Receptor</keyword>
<name>A0A9J7BUW4_9BACT</name>
<feature type="domain" description="TonB-dependent transporter Oar-like beta-barrel" evidence="5">
    <location>
        <begin position="248"/>
        <end position="1125"/>
    </location>
</feature>
<evidence type="ECO:0000313" key="7">
    <source>
        <dbReference type="Proteomes" id="UP001059380"/>
    </source>
</evidence>
<evidence type="ECO:0000313" key="6">
    <source>
        <dbReference type="EMBL" id="UWZ85554.1"/>
    </source>
</evidence>
<dbReference type="GO" id="GO:0009279">
    <property type="term" value="C:cell outer membrane"/>
    <property type="evidence" value="ECO:0007669"/>
    <property type="project" value="UniProtKB-SubCell"/>
</dbReference>
<keyword evidence="7" id="KW-1185">Reference proteome</keyword>
<dbReference type="Gene3D" id="2.60.40.1120">
    <property type="entry name" value="Carboxypeptidase-like, regulatory domain"/>
    <property type="match status" value="1"/>
</dbReference>
<dbReference type="Pfam" id="PF13620">
    <property type="entry name" value="CarboxypepD_reg"/>
    <property type="match status" value="1"/>
</dbReference>
<dbReference type="Proteomes" id="UP001059380">
    <property type="component" value="Chromosome"/>
</dbReference>
<comment type="subcellular location">
    <subcellularLocation>
        <location evidence="1">Cell outer membrane</location>
    </subcellularLocation>
</comment>
<dbReference type="EMBL" id="CP093313">
    <property type="protein sequence ID" value="UWZ85554.1"/>
    <property type="molecule type" value="Genomic_DNA"/>
</dbReference>
<dbReference type="KEGG" id="orp:MOP44_06330"/>
<dbReference type="AlphaFoldDB" id="A0A9J7BUW4"/>
<evidence type="ECO:0000256" key="1">
    <source>
        <dbReference type="ARBA" id="ARBA00004442"/>
    </source>
</evidence>
<dbReference type="InterPro" id="IPR057601">
    <property type="entry name" value="Oar-like_b-barrel"/>
</dbReference>
<evidence type="ECO:0000256" key="4">
    <source>
        <dbReference type="SAM" id="SignalP"/>
    </source>
</evidence>
<dbReference type="InterPro" id="IPR013784">
    <property type="entry name" value="Carb-bd-like_fold"/>
</dbReference>
<keyword evidence="4" id="KW-0732">Signal</keyword>
<dbReference type="RefSeq" id="WP_260795115.1">
    <property type="nucleotide sequence ID" value="NZ_CP093313.1"/>
</dbReference>
<dbReference type="GO" id="GO:0030246">
    <property type="term" value="F:carbohydrate binding"/>
    <property type="evidence" value="ECO:0007669"/>
    <property type="project" value="InterPro"/>
</dbReference>
<accession>A0A9J7BUW4</accession>
<dbReference type="SUPFAM" id="SSF49452">
    <property type="entry name" value="Starch-binding domain-like"/>
    <property type="match status" value="1"/>
</dbReference>
<proteinExistence type="predicted"/>
<organism evidence="6 7">
    <name type="scientific">Occallatibacter riparius</name>
    <dbReference type="NCBI Taxonomy" id="1002689"/>
    <lineage>
        <taxon>Bacteria</taxon>
        <taxon>Pseudomonadati</taxon>
        <taxon>Acidobacteriota</taxon>
        <taxon>Terriglobia</taxon>
        <taxon>Terriglobales</taxon>
        <taxon>Acidobacteriaceae</taxon>
        <taxon>Occallatibacter</taxon>
    </lineage>
</organism>
<evidence type="ECO:0000256" key="3">
    <source>
        <dbReference type="ARBA" id="ARBA00023237"/>
    </source>
</evidence>
<dbReference type="InterPro" id="IPR036942">
    <property type="entry name" value="Beta-barrel_TonB_sf"/>
</dbReference>
<reference evidence="6" key="1">
    <citation type="submission" date="2021-04" db="EMBL/GenBank/DDBJ databases">
        <title>Phylogenetic analysis of Acidobacteriaceae.</title>
        <authorList>
            <person name="Qiu L."/>
            <person name="Zhang Q."/>
        </authorList>
    </citation>
    <scope>NUCLEOTIDE SEQUENCE</scope>
    <source>
        <strain evidence="6">DSM 25168</strain>
    </source>
</reference>
<feature type="chain" id="PRO_5039928978" evidence="4">
    <location>
        <begin position="26"/>
        <end position="1132"/>
    </location>
</feature>
<evidence type="ECO:0000256" key="2">
    <source>
        <dbReference type="ARBA" id="ARBA00023136"/>
    </source>
</evidence>
<evidence type="ECO:0000259" key="5">
    <source>
        <dbReference type="Pfam" id="PF25183"/>
    </source>
</evidence>
<dbReference type="PROSITE" id="PS01156">
    <property type="entry name" value="TONB_DEPENDENT_REC_2"/>
    <property type="match status" value="1"/>
</dbReference>
<gene>
    <name evidence="6" type="ORF">MOP44_06330</name>
</gene>